<dbReference type="InterPro" id="IPR050491">
    <property type="entry name" value="AmpC-like"/>
</dbReference>
<dbReference type="PANTHER" id="PTHR46825">
    <property type="entry name" value="D-ALANYL-D-ALANINE-CARBOXYPEPTIDASE/ENDOPEPTIDASE AMPH"/>
    <property type="match status" value="1"/>
</dbReference>
<protein>
    <submittedName>
        <fullName evidence="3">Beta-lactamase family protein</fullName>
    </submittedName>
</protein>
<feature type="chain" id="PRO_5047209322" evidence="1">
    <location>
        <begin position="26"/>
        <end position="365"/>
    </location>
</feature>
<evidence type="ECO:0000256" key="1">
    <source>
        <dbReference type="SAM" id="SignalP"/>
    </source>
</evidence>
<dbReference type="RefSeq" id="WP_186956247.1">
    <property type="nucleotide sequence ID" value="NZ_JACOFX010000018.1"/>
</dbReference>
<evidence type="ECO:0000313" key="3">
    <source>
        <dbReference type="EMBL" id="MBC3910679.1"/>
    </source>
</evidence>
<evidence type="ECO:0000313" key="4">
    <source>
        <dbReference type="Proteomes" id="UP000646911"/>
    </source>
</evidence>
<dbReference type="Pfam" id="PF00144">
    <property type="entry name" value="Beta-lactamase"/>
    <property type="match status" value="1"/>
</dbReference>
<dbReference type="PANTHER" id="PTHR46825:SF9">
    <property type="entry name" value="BETA-LACTAMASE-RELATED DOMAIN-CONTAINING PROTEIN"/>
    <property type="match status" value="1"/>
</dbReference>
<dbReference type="EMBL" id="JACOFX010000018">
    <property type="protein sequence ID" value="MBC3910679.1"/>
    <property type="molecule type" value="Genomic_DNA"/>
</dbReference>
<keyword evidence="1" id="KW-0732">Signal</keyword>
<dbReference type="Proteomes" id="UP000646911">
    <property type="component" value="Unassembled WGS sequence"/>
</dbReference>
<organism evidence="3 4">
    <name type="scientific">Undibacterium umbellatum</name>
    <dbReference type="NCBI Taxonomy" id="2762300"/>
    <lineage>
        <taxon>Bacteria</taxon>
        <taxon>Pseudomonadati</taxon>
        <taxon>Pseudomonadota</taxon>
        <taxon>Betaproteobacteria</taxon>
        <taxon>Burkholderiales</taxon>
        <taxon>Oxalobacteraceae</taxon>
        <taxon>Undibacterium</taxon>
    </lineage>
</organism>
<proteinExistence type="predicted"/>
<keyword evidence="4" id="KW-1185">Reference proteome</keyword>
<dbReference type="SUPFAM" id="SSF56601">
    <property type="entry name" value="beta-lactamase/transpeptidase-like"/>
    <property type="match status" value="1"/>
</dbReference>
<dbReference type="InterPro" id="IPR001466">
    <property type="entry name" value="Beta-lactam-related"/>
</dbReference>
<name>A0ABR6ZG65_9BURK</name>
<sequence length="365" mass="40749">MFTNLRHISSLAIASVFLFSSPAHADALDEAIQAEMQRQQIPGLGLAVVKDGKIVREQGYGWANLEHQVAVSEKTIFQSGSVGKQFTAALVLLLEKDGKLKLNDPVSKYLKNTPASWKNIRIHHLLNHTSGLRDAEEKINYRKDYRDQDLIRIAASVPLLFQPGEKWSYSNTGYHLLGFICNQVGGKFYGEQLRERIFQPLGMSTRIISERDLIMHRAAGYDVVDGQYKNQDWVSPSLNATADGSLYLTAHDLALWDIGLQGEQILSASMKQASWTPVKLNKGGSYPYGYGWGMSKLKQYTILDHDGAWQGFTTQFSRFVEPGLTIIILTNRSGASLGRFIDIVAASYLPDLKLEQEQGKPDGKK</sequence>
<reference evidence="3 4" key="1">
    <citation type="submission" date="2020-08" db="EMBL/GenBank/DDBJ databases">
        <title>Novel species isolated from subtropical streams in China.</title>
        <authorList>
            <person name="Lu H."/>
        </authorList>
    </citation>
    <scope>NUCLEOTIDE SEQUENCE [LARGE SCALE GENOMIC DNA]</scope>
    <source>
        <strain evidence="3 4">NL8W</strain>
    </source>
</reference>
<dbReference type="Gene3D" id="3.40.710.10">
    <property type="entry name" value="DD-peptidase/beta-lactamase superfamily"/>
    <property type="match status" value="1"/>
</dbReference>
<feature type="signal peptide" evidence="1">
    <location>
        <begin position="1"/>
        <end position="25"/>
    </location>
</feature>
<evidence type="ECO:0000259" key="2">
    <source>
        <dbReference type="Pfam" id="PF00144"/>
    </source>
</evidence>
<gene>
    <name evidence="3" type="ORF">H8L47_24220</name>
</gene>
<dbReference type="InterPro" id="IPR012338">
    <property type="entry name" value="Beta-lactam/transpept-like"/>
</dbReference>
<feature type="domain" description="Beta-lactamase-related" evidence="2">
    <location>
        <begin position="28"/>
        <end position="335"/>
    </location>
</feature>
<comment type="caution">
    <text evidence="3">The sequence shown here is derived from an EMBL/GenBank/DDBJ whole genome shotgun (WGS) entry which is preliminary data.</text>
</comment>
<accession>A0ABR6ZG65</accession>